<keyword evidence="5" id="KW-0378">Hydrolase</keyword>
<dbReference type="Gene3D" id="3.20.20.140">
    <property type="entry name" value="Metal-dependent hydrolases"/>
    <property type="match status" value="1"/>
</dbReference>
<comment type="cofactor">
    <cofactor evidence="1">
        <name>Zn(2+)</name>
        <dbReference type="ChEBI" id="CHEBI:29105"/>
    </cofactor>
</comment>
<keyword evidence="4" id="KW-0479">Metal-binding</keyword>
<comment type="function">
    <text evidence="2">Catalyzes the reversible cyclization of carbamoyl aspartate to dihydroorotate.</text>
</comment>
<dbReference type="InterPro" id="IPR011059">
    <property type="entry name" value="Metal-dep_hydrolase_composite"/>
</dbReference>
<dbReference type="EMBL" id="QEKY01000013">
    <property type="protein sequence ID" value="PVZ08375.1"/>
    <property type="molecule type" value="Genomic_DNA"/>
</dbReference>
<dbReference type="InterPro" id="IPR006680">
    <property type="entry name" value="Amidohydro-rel"/>
</dbReference>
<sequence length="449" mass="49979">MKTLLRNALITNEGRTFRGSIVIEGAIISHVIEGALPADARMEADEVIDCSGLRLLPGCIDDQVHFREPGLTHKANIASESRSAIAGGVTSFMDMPNTNPPTTTRERLLEKRQIAADTAWGNYGFFFGGTNDNIAEIKRIDRTLVPGLKLFLGSSTGNMLVDNQETLERIFGECDLLIATHCEKEEIICANKRHYQAQHGNDMDVHFHPLIRSEEACYRSSAEAVELAERMNARLHILHLSTAKELGLFRNDIPTEQKHITSEVCVHHLWFTDADYDRFGNRIKWNPAIKKMTDRDALRAGVRDGRIDIIATDHAPHLLREKEGSCLHAASGGPLLQHSLLALFELMQQGVFTVEEIVNKTAHLPATLFAIHKRGYIRKGYYADVVLVDPSKPLTVSADNILSHCGWSPFEGFTFGHSIAYTFVNGCKAYADGKLAEQRPTVQPLLFNS</sequence>
<dbReference type="InterPro" id="IPR050138">
    <property type="entry name" value="DHOase/Allantoinase_Hydrolase"/>
</dbReference>
<comment type="caution">
    <text evidence="7">The sequence shown here is derived from an EMBL/GenBank/DDBJ whole genome shotgun (WGS) entry which is preliminary data.</text>
</comment>
<dbReference type="InterPro" id="IPR002195">
    <property type="entry name" value="Dihydroorotase_CS"/>
</dbReference>
<dbReference type="GO" id="GO:0046872">
    <property type="term" value="F:metal ion binding"/>
    <property type="evidence" value="ECO:0007669"/>
    <property type="project" value="UniProtKB-KW"/>
</dbReference>
<feature type="domain" description="Amidohydrolase-related" evidence="6">
    <location>
        <begin position="55"/>
        <end position="426"/>
    </location>
</feature>
<dbReference type="PANTHER" id="PTHR43668">
    <property type="entry name" value="ALLANTOINASE"/>
    <property type="match status" value="1"/>
</dbReference>
<dbReference type="Gene3D" id="2.30.40.10">
    <property type="entry name" value="Urease, subunit C, domain 1"/>
    <property type="match status" value="1"/>
</dbReference>
<comment type="similarity">
    <text evidence="3">Belongs to the metallo-dependent hydrolases superfamily. DHOase family. Class I DHOase subfamily.</text>
</comment>
<dbReference type="GeneID" id="94551198"/>
<dbReference type="InterPro" id="IPR032466">
    <property type="entry name" value="Metal_Hydrolase"/>
</dbReference>
<dbReference type="PANTHER" id="PTHR43668:SF4">
    <property type="entry name" value="ALLANTOINASE"/>
    <property type="match status" value="1"/>
</dbReference>
<dbReference type="Proteomes" id="UP000245462">
    <property type="component" value="Unassembled WGS sequence"/>
</dbReference>
<dbReference type="GO" id="GO:0005737">
    <property type="term" value="C:cytoplasm"/>
    <property type="evidence" value="ECO:0007669"/>
    <property type="project" value="TreeGrafter"/>
</dbReference>
<dbReference type="RefSeq" id="WP_116679733.1">
    <property type="nucleotide sequence ID" value="NZ_JBGXZY010000059.1"/>
</dbReference>
<gene>
    <name evidence="7" type="ORF">C7382_11328</name>
</gene>
<name>A0A2U1F851_9PORP</name>
<accession>A0A2U1F851</accession>
<keyword evidence="8" id="KW-1185">Reference proteome</keyword>
<evidence type="ECO:0000256" key="3">
    <source>
        <dbReference type="ARBA" id="ARBA00010286"/>
    </source>
</evidence>
<evidence type="ECO:0000256" key="1">
    <source>
        <dbReference type="ARBA" id="ARBA00001947"/>
    </source>
</evidence>
<evidence type="ECO:0000259" key="6">
    <source>
        <dbReference type="Pfam" id="PF01979"/>
    </source>
</evidence>
<proteinExistence type="inferred from homology"/>
<dbReference type="Pfam" id="PF01979">
    <property type="entry name" value="Amidohydro_1"/>
    <property type="match status" value="1"/>
</dbReference>
<reference evidence="7 8" key="1">
    <citation type="submission" date="2018-04" db="EMBL/GenBank/DDBJ databases">
        <title>Genomic Encyclopedia of Type Strains, Phase IV (KMG-IV): sequencing the most valuable type-strain genomes for metagenomic binning, comparative biology and taxonomic classification.</title>
        <authorList>
            <person name="Goeker M."/>
        </authorList>
    </citation>
    <scope>NUCLEOTIDE SEQUENCE [LARGE SCALE GENOMIC DNA]</scope>
    <source>
        <strain evidence="7 8">DSM 28520</strain>
    </source>
</reference>
<organism evidence="7 8">
    <name type="scientific">Porphyromonas loveana</name>
    <dbReference type="NCBI Taxonomy" id="1884669"/>
    <lineage>
        <taxon>Bacteria</taxon>
        <taxon>Pseudomonadati</taxon>
        <taxon>Bacteroidota</taxon>
        <taxon>Bacteroidia</taxon>
        <taxon>Bacteroidales</taxon>
        <taxon>Porphyromonadaceae</taxon>
        <taxon>Porphyromonas</taxon>
    </lineage>
</organism>
<protein>
    <submittedName>
        <fullName evidence="7">Dihydroorotase</fullName>
    </submittedName>
</protein>
<dbReference type="PROSITE" id="PS00483">
    <property type="entry name" value="DIHYDROOROTASE_2"/>
    <property type="match status" value="1"/>
</dbReference>
<dbReference type="OrthoDB" id="9765462at2"/>
<dbReference type="GO" id="GO:0004038">
    <property type="term" value="F:allantoinase activity"/>
    <property type="evidence" value="ECO:0007669"/>
    <property type="project" value="TreeGrafter"/>
</dbReference>
<dbReference type="GO" id="GO:0006145">
    <property type="term" value="P:purine nucleobase catabolic process"/>
    <property type="evidence" value="ECO:0007669"/>
    <property type="project" value="TreeGrafter"/>
</dbReference>
<dbReference type="SUPFAM" id="SSF51338">
    <property type="entry name" value="Composite domain of metallo-dependent hydrolases"/>
    <property type="match status" value="1"/>
</dbReference>
<evidence type="ECO:0000256" key="2">
    <source>
        <dbReference type="ARBA" id="ARBA00002368"/>
    </source>
</evidence>
<dbReference type="SUPFAM" id="SSF51556">
    <property type="entry name" value="Metallo-dependent hydrolases"/>
    <property type="match status" value="1"/>
</dbReference>
<evidence type="ECO:0000313" key="7">
    <source>
        <dbReference type="EMBL" id="PVZ08375.1"/>
    </source>
</evidence>
<evidence type="ECO:0000313" key="8">
    <source>
        <dbReference type="Proteomes" id="UP000245462"/>
    </source>
</evidence>
<dbReference type="AlphaFoldDB" id="A0A2U1F851"/>
<dbReference type="SMR" id="A0A2U1F851"/>
<evidence type="ECO:0000256" key="4">
    <source>
        <dbReference type="ARBA" id="ARBA00022723"/>
    </source>
</evidence>
<dbReference type="NCBIfam" id="NF006688">
    <property type="entry name" value="PRK09236.1"/>
    <property type="match status" value="1"/>
</dbReference>
<dbReference type="CDD" id="cd01318">
    <property type="entry name" value="DHOase_IIb"/>
    <property type="match status" value="1"/>
</dbReference>
<evidence type="ECO:0000256" key="5">
    <source>
        <dbReference type="ARBA" id="ARBA00022801"/>
    </source>
</evidence>